<keyword evidence="1" id="KW-0805">Transcription regulation</keyword>
<dbReference type="InterPro" id="IPR009057">
    <property type="entry name" value="Homeodomain-like_sf"/>
</dbReference>
<gene>
    <name evidence="6" type="ORF">ACFQMJ_33945</name>
</gene>
<dbReference type="PANTHER" id="PTHR43280:SF28">
    <property type="entry name" value="HTH-TYPE TRANSCRIPTIONAL ACTIVATOR RHAS"/>
    <property type="match status" value="1"/>
</dbReference>
<evidence type="ECO:0000256" key="3">
    <source>
        <dbReference type="ARBA" id="ARBA00023163"/>
    </source>
</evidence>
<keyword evidence="2" id="KW-0238">DNA-binding</keyword>
<evidence type="ECO:0000256" key="1">
    <source>
        <dbReference type="ARBA" id="ARBA00023015"/>
    </source>
</evidence>
<dbReference type="RefSeq" id="WP_378050898.1">
    <property type="nucleotide sequence ID" value="NZ_JBHMDN010000030.1"/>
</dbReference>
<evidence type="ECO:0000256" key="4">
    <source>
        <dbReference type="SAM" id="Phobius"/>
    </source>
</evidence>
<evidence type="ECO:0000256" key="2">
    <source>
        <dbReference type="ARBA" id="ARBA00023125"/>
    </source>
</evidence>
<evidence type="ECO:0000313" key="7">
    <source>
        <dbReference type="Proteomes" id="UP001596378"/>
    </source>
</evidence>
<sequence length="779" mass="88466">MLAKMREKNKSIWLRFFIPYLIILVVPLLIGLFMYYKTSEMMSNEASKSNLILLNQAKAAIDGRLSEIELFTQQIRAKSSVVGFLSVQEPYRGSNLIRLMELRDSLADYGLYNNFVLEYALLFKNSEIALTSHKTYTIPKLYEHYLNFEGMAYAAWYERLLDDYHNRDYLPAQSVVLDGKSYAAVPYIQSFGLSSNSQGAVLMLIDDRAIRQLLGGIDVSNGGWAYIADRDGTVITSLAGGDGMRAAPVALGDGQTSGFANRRIDGKPMSVTYTTSDYNGWQYVAVQPTFVVMNKVNYIKRMTSTVLGVSLLIGLFCALYLSYRNSWPVRTMVARLSDMLSFEQGLTKDVYGAIENTIVRLASNNKELKTEIEAQMPFLRTAFLQRLLTENFMTMEEIAAQQRHIGIDLDGGLYYVAVMQFDRDSLIDDAAMLEELDVKRVVAKEIVRAVSETDVYFHDVGENKTAMLFVCAGADGAACRRMLDADLERAEQLFRQKCEDRLSFAVGSGYSNLLEVPRSFEEAKRALNFLRRELEEGILWYADLPASNDNYVYPGDLEIRLINYAKAGSRREAGDILAQLRKWNLRDRQLTPYMFRLFLYDLAGSFIKLVDQAPVAEAEIRDFVQRMVEEDEVLDQDAMFALVTEMFLKICDTVESRKKSHNSTMIRDILAFLDTAYPDESLNLIAVADRFHISEMYLSQFFKEQTGVNFSSYVEELRMERARQLLAATKLSVNEIALAVGYNSSNTFCRAFKRIHATTPLVYRKNAPKKPDALASRDQ</sequence>
<comment type="caution">
    <text evidence="6">The sequence shown here is derived from an EMBL/GenBank/DDBJ whole genome shotgun (WGS) entry which is preliminary data.</text>
</comment>
<dbReference type="Gene3D" id="1.10.10.60">
    <property type="entry name" value="Homeodomain-like"/>
    <property type="match status" value="2"/>
</dbReference>
<keyword evidence="4" id="KW-0472">Membrane</keyword>
<dbReference type="PROSITE" id="PS01124">
    <property type="entry name" value="HTH_ARAC_FAMILY_2"/>
    <property type="match status" value="1"/>
</dbReference>
<keyword evidence="4" id="KW-0812">Transmembrane</keyword>
<organism evidence="6 7">
    <name type="scientific">Cohnella cellulosilytica</name>
    <dbReference type="NCBI Taxonomy" id="986710"/>
    <lineage>
        <taxon>Bacteria</taxon>
        <taxon>Bacillati</taxon>
        <taxon>Bacillota</taxon>
        <taxon>Bacilli</taxon>
        <taxon>Bacillales</taxon>
        <taxon>Paenibacillaceae</taxon>
        <taxon>Cohnella</taxon>
    </lineage>
</organism>
<dbReference type="InterPro" id="IPR018062">
    <property type="entry name" value="HTH_AraC-typ_CS"/>
</dbReference>
<keyword evidence="7" id="KW-1185">Reference proteome</keyword>
<protein>
    <submittedName>
        <fullName evidence="6">Helix-turn-helix domain-containing protein</fullName>
    </submittedName>
</protein>
<name>A0ABW2FMW4_9BACL</name>
<feature type="domain" description="HTH araC/xylS-type" evidence="5">
    <location>
        <begin position="667"/>
        <end position="766"/>
    </location>
</feature>
<dbReference type="Pfam" id="PF12833">
    <property type="entry name" value="HTH_18"/>
    <property type="match status" value="1"/>
</dbReference>
<evidence type="ECO:0000259" key="5">
    <source>
        <dbReference type="PROSITE" id="PS01124"/>
    </source>
</evidence>
<dbReference type="SUPFAM" id="SSF46689">
    <property type="entry name" value="Homeodomain-like"/>
    <property type="match status" value="1"/>
</dbReference>
<reference evidence="7" key="1">
    <citation type="journal article" date="2019" name="Int. J. Syst. Evol. Microbiol.">
        <title>The Global Catalogue of Microorganisms (GCM) 10K type strain sequencing project: providing services to taxonomists for standard genome sequencing and annotation.</title>
        <authorList>
            <consortium name="The Broad Institute Genomics Platform"/>
            <consortium name="The Broad Institute Genome Sequencing Center for Infectious Disease"/>
            <person name="Wu L."/>
            <person name="Ma J."/>
        </authorList>
    </citation>
    <scope>NUCLEOTIDE SEQUENCE [LARGE SCALE GENOMIC DNA]</scope>
    <source>
        <strain evidence="7">KCTC 12907</strain>
    </source>
</reference>
<keyword evidence="3" id="KW-0804">Transcription</keyword>
<dbReference type="PROSITE" id="PS00041">
    <property type="entry name" value="HTH_ARAC_FAMILY_1"/>
    <property type="match status" value="1"/>
</dbReference>
<evidence type="ECO:0000313" key="6">
    <source>
        <dbReference type="EMBL" id="MFC7153557.1"/>
    </source>
</evidence>
<proteinExistence type="predicted"/>
<dbReference type="SMART" id="SM00342">
    <property type="entry name" value="HTH_ARAC"/>
    <property type="match status" value="1"/>
</dbReference>
<dbReference type="Proteomes" id="UP001596378">
    <property type="component" value="Unassembled WGS sequence"/>
</dbReference>
<dbReference type="InterPro" id="IPR041522">
    <property type="entry name" value="CdaR_GGDEF"/>
</dbReference>
<dbReference type="Pfam" id="PF17853">
    <property type="entry name" value="GGDEF_2"/>
    <property type="match status" value="1"/>
</dbReference>
<feature type="transmembrane region" description="Helical" evidence="4">
    <location>
        <begin position="12"/>
        <end position="36"/>
    </location>
</feature>
<accession>A0ABW2FMW4</accession>
<dbReference type="InterPro" id="IPR018060">
    <property type="entry name" value="HTH_AraC"/>
</dbReference>
<dbReference type="Gene3D" id="3.30.450.20">
    <property type="entry name" value="PAS domain"/>
    <property type="match status" value="1"/>
</dbReference>
<keyword evidence="4" id="KW-1133">Transmembrane helix</keyword>
<dbReference type="EMBL" id="JBHTAI010000037">
    <property type="protein sequence ID" value="MFC7153557.1"/>
    <property type="molecule type" value="Genomic_DNA"/>
</dbReference>
<dbReference type="PANTHER" id="PTHR43280">
    <property type="entry name" value="ARAC-FAMILY TRANSCRIPTIONAL REGULATOR"/>
    <property type="match status" value="1"/>
</dbReference>